<dbReference type="InterPro" id="IPR059095">
    <property type="entry name" value="Znf_C2H2_17_2nd"/>
</dbReference>
<dbReference type="Gene3D" id="3.30.160.60">
    <property type="entry name" value="Classic Zinc Finger"/>
    <property type="match status" value="1"/>
</dbReference>
<evidence type="ECO:0000259" key="2">
    <source>
        <dbReference type="Pfam" id="PF26176"/>
    </source>
</evidence>
<accession>A0AAV9U8S4</accession>
<organism evidence="3 4">
    <name type="scientific">Orbilia brochopaga</name>
    <dbReference type="NCBI Taxonomy" id="3140254"/>
    <lineage>
        <taxon>Eukaryota</taxon>
        <taxon>Fungi</taxon>
        <taxon>Dikarya</taxon>
        <taxon>Ascomycota</taxon>
        <taxon>Pezizomycotina</taxon>
        <taxon>Orbiliomycetes</taxon>
        <taxon>Orbiliales</taxon>
        <taxon>Orbiliaceae</taxon>
        <taxon>Orbilia</taxon>
    </lineage>
</organism>
<evidence type="ECO:0000256" key="1">
    <source>
        <dbReference type="SAM" id="MobiDB-lite"/>
    </source>
</evidence>
<dbReference type="Pfam" id="PF26176">
    <property type="entry name" value="zf_C2H2_17_2"/>
    <property type="match status" value="1"/>
</dbReference>
<feature type="region of interest" description="Disordered" evidence="1">
    <location>
        <begin position="116"/>
        <end position="139"/>
    </location>
</feature>
<feature type="compositionally biased region" description="Basic and acidic residues" evidence="1">
    <location>
        <begin position="1"/>
        <end position="13"/>
    </location>
</feature>
<dbReference type="Proteomes" id="UP001375240">
    <property type="component" value="Unassembled WGS sequence"/>
</dbReference>
<keyword evidence="4" id="KW-1185">Reference proteome</keyword>
<feature type="domain" description="C2H2-domain containing protein second zinc finger" evidence="2">
    <location>
        <begin position="141"/>
        <end position="158"/>
    </location>
</feature>
<proteinExistence type="predicted"/>
<evidence type="ECO:0000313" key="3">
    <source>
        <dbReference type="EMBL" id="KAK6338007.1"/>
    </source>
</evidence>
<feature type="region of interest" description="Disordered" evidence="1">
    <location>
        <begin position="1"/>
        <end position="99"/>
    </location>
</feature>
<evidence type="ECO:0000313" key="4">
    <source>
        <dbReference type="Proteomes" id="UP001375240"/>
    </source>
</evidence>
<dbReference type="EMBL" id="JAVHNQ010000010">
    <property type="protein sequence ID" value="KAK6338007.1"/>
    <property type="molecule type" value="Genomic_DNA"/>
</dbReference>
<feature type="compositionally biased region" description="Polar residues" evidence="1">
    <location>
        <begin position="53"/>
        <end position="82"/>
    </location>
</feature>
<gene>
    <name evidence="3" type="ORF">TWF696_001478</name>
</gene>
<dbReference type="AlphaFoldDB" id="A0AAV9U8S4"/>
<reference evidence="3 4" key="1">
    <citation type="submission" date="2019-10" db="EMBL/GenBank/DDBJ databases">
        <authorList>
            <person name="Palmer J.M."/>
        </authorList>
    </citation>
    <scope>NUCLEOTIDE SEQUENCE [LARGE SCALE GENOMIC DNA]</scope>
    <source>
        <strain evidence="3 4">TWF696</strain>
    </source>
</reference>
<comment type="caution">
    <text evidence="3">The sequence shown here is derived from an EMBL/GenBank/DDBJ whole genome shotgun (WGS) entry which is preliminary data.</text>
</comment>
<sequence length="238" mass="27726">MDSRYPPHADRRYKPSSSGNYEQEPEEYWRQEHQYEDPEQSSQAIDPELEYHSPTSPTILPPGTSVSGTGYSRYTQTVQPSFASSAQQQQQYDPPLSERELYDYARYKYGDRDAASSYQKDYGVDDVRNPDPDRPRPEKKYLCSIEGCNRSQPGNGFTTLNDLERHGRSKHGDDGQYIECRHPYCPDIGKRFPRRDNFIDHYWRVHGNTRSKEEIKPYALEMAKKWMVVKEAGHWSGA</sequence>
<protein>
    <recommendedName>
        <fullName evidence="2">C2H2-domain containing protein second zinc finger domain-containing protein</fullName>
    </recommendedName>
</protein>
<name>A0AAV9U8S4_9PEZI</name>
<feature type="compositionally biased region" description="Basic and acidic residues" evidence="1">
    <location>
        <begin position="27"/>
        <end position="36"/>
    </location>
</feature>
<feature type="compositionally biased region" description="Basic and acidic residues" evidence="1">
    <location>
        <begin position="122"/>
        <end position="139"/>
    </location>
</feature>